<comment type="caution">
    <text evidence="2">The sequence shown here is derived from an EMBL/GenBank/DDBJ whole genome shotgun (WGS) entry which is preliminary data.</text>
</comment>
<name>A0A0M9DG60_9BACI</name>
<dbReference type="PIRSF" id="PIRSF036409">
    <property type="entry name" value="EutP_PduV"/>
    <property type="match status" value="1"/>
</dbReference>
<dbReference type="InterPro" id="IPR027417">
    <property type="entry name" value="P-loop_NTPase"/>
</dbReference>
<reference evidence="2 3" key="1">
    <citation type="submission" date="2015-07" db="EMBL/GenBank/DDBJ databases">
        <title>Genome sequencing project for genomic taxonomy and phylogenomics of Bacillus-like bacteria.</title>
        <authorList>
            <person name="Liu B."/>
            <person name="Wang J."/>
            <person name="Zhu Y."/>
            <person name="Liu G."/>
            <person name="Chen Q."/>
            <person name="Chen Z."/>
            <person name="Che J."/>
            <person name="Ge C."/>
            <person name="Shi H."/>
            <person name="Pan Z."/>
            <person name="Liu X."/>
        </authorList>
    </citation>
    <scope>NUCLEOTIDE SEQUENCE [LARGE SCALE GENOMIC DNA]</scope>
    <source>
        <strain evidence="2 3">DSM 54</strain>
    </source>
</reference>
<protein>
    <submittedName>
        <fullName evidence="2">Ethanolamine utilization protein EutP</fullName>
    </submittedName>
</protein>
<dbReference type="Pfam" id="PF10662">
    <property type="entry name" value="PduV-EutP"/>
    <property type="match status" value="1"/>
</dbReference>
<proteinExistence type="inferred from homology"/>
<dbReference type="PANTHER" id="PTHR40453:SF1">
    <property type="entry name" value="PROTEIN YOEF"/>
    <property type="match status" value="1"/>
</dbReference>
<evidence type="ECO:0000313" key="2">
    <source>
        <dbReference type="EMBL" id="KOY80818.1"/>
    </source>
</evidence>
<dbReference type="GO" id="GO:0005524">
    <property type="term" value="F:ATP binding"/>
    <property type="evidence" value="ECO:0007669"/>
    <property type="project" value="UniProtKB-UniRule"/>
</dbReference>
<gene>
    <name evidence="2" type="ORF">ADM90_16695</name>
</gene>
<accession>A0A0M9DG60</accession>
<dbReference type="InterPro" id="IPR012381">
    <property type="entry name" value="EutP_PduV"/>
</dbReference>
<dbReference type="AlphaFoldDB" id="A0A0M9DG60"/>
<dbReference type="PATRIC" id="fig|33935.3.peg.2101"/>
<dbReference type="Proteomes" id="UP000037977">
    <property type="component" value="Unassembled WGS sequence"/>
</dbReference>
<dbReference type="EMBL" id="LGCI01000010">
    <property type="protein sequence ID" value="KOY80818.1"/>
    <property type="molecule type" value="Genomic_DNA"/>
</dbReference>
<dbReference type="RefSeq" id="WP_053996060.1">
    <property type="nucleotide sequence ID" value="NZ_CP065643.1"/>
</dbReference>
<dbReference type="STRING" id="33935.ADM90_16695"/>
<keyword evidence="3" id="KW-1185">Reference proteome</keyword>
<evidence type="ECO:0000313" key="3">
    <source>
        <dbReference type="Proteomes" id="UP000037977"/>
    </source>
</evidence>
<dbReference type="OrthoDB" id="6179at2"/>
<evidence type="ECO:0000256" key="1">
    <source>
        <dbReference type="PIRNR" id="PIRNR036409"/>
    </source>
</evidence>
<keyword evidence="1" id="KW-0547">Nucleotide-binding</keyword>
<comment type="similarity">
    <text evidence="1">Belongs to the EutP/PduV family.</text>
</comment>
<dbReference type="GO" id="GO:0006576">
    <property type="term" value="P:biogenic amine metabolic process"/>
    <property type="evidence" value="ECO:0007669"/>
    <property type="project" value="InterPro"/>
</dbReference>
<sequence length="165" mass="18511">MKNRVMIIGGVQAGKSTLMNTLLGKESAANKTQALVYDDWIVDTPGEYIENPMYYRNIMATSLEVTHVIYLQDATSAKSVFPPQFSLGIPKIQIGVITKIDAHNADVERATALLKNVITQGAIVKTSSWQKLGVEFIAPLIELRTNEEIRQYVKDRDSPYLMYYP</sequence>
<dbReference type="Gene3D" id="3.40.50.300">
    <property type="entry name" value="P-loop containing nucleotide triphosphate hydrolases"/>
    <property type="match status" value="1"/>
</dbReference>
<dbReference type="PANTHER" id="PTHR40453">
    <property type="entry name" value="PROTEIN YOEF"/>
    <property type="match status" value="1"/>
</dbReference>
<organism evidence="2 3">
    <name type="scientific">Lysinibacillus macroides</name>
    <dbReference type="NCBI Taxonomy" id="33935"/>
    <lineage>
        <taxon>Bacteria</taxon>
        <taxon>Bacillati</taxon>
        <taxon>Bacillota</taxon>
        <taxon>Bacilli</taxon>
        <taxon>Bacillales</taxon>
        <taxon>Bacillaceae</taxon>
        <taxon>Lysinibacillus</taxon>
    </lineage>
</organism>
<dbReference type="SUPFAM" id="SSF52540">
    <property type="entry name" value="P-loop containing nucleoside triphosphate hydrolases"/>
    <property type="match status" value="1"/>
</dbReference>